<evidence type="ECO:0000256" key="7">
    <source>
        <dbReference type="ARBA" id="ARBA00022741"/>
    </source>
</evidence>
<dbReference type="SMART" id="SM00086">
    <property type="entry name" value="PAC"/>
    <property type="match status" value="2"/>
</dbReference>
<keyword evidence="11 13" id="KW-0472">Membrane</keyword>
<proteinExistence type="predicted"/>
<keyword evidence="9" id="KW-0067">ATP-binding</keyword>
<evidence type="ECO:0000256" key="5">
    <source>
        <dbReference type="ARBA" id="ARBA00022679"/>
    </source>
</evidence>
<dbReference type="PANTHER" id="PTHR45339">
    <property type="entry name" value="HYBRID SIGNAL TRANSDUCTION HISTIDINE KINASE J"/>
    <property type="match status" value="1"/>
</dbReference>
<feature type="domain" description="Histidine kinase" evidence="14">
    <location>
        <begin position="1014"/>
        <end position="1235"/>
    </location>
</feature>
<dbReference type="PROSITE" id="PS50112">
    <property type="entry name" value="PAS"/>
    <property type="match status" value="2"/>
</dbReference>
<feature type="modified residue" description="4-aspartylphosphate" evidence="12">
    <location>
        <position position="1307"/>
    </location>
</feature>
<feature type="transmembrane region" description="Helical" evidence="13">
    <location>
        <begin position="32"/>
        <end position="54"/>
    </location>
</feature>
<dbReference type="SMART" id="SM00091">
    <property type="entry name" value="PAS"/>
    <property type="match status" value="2"/>
</dbReference>
<dbReference type="InterPro" id="IPR000700">
    <property type="entry name" value="PAS-assoc_C"/>
</dbReference>
<feature type="domain" description="PAS" evidence="16">
    <location>
        <begin position="692"/>
        <end position="737"/>
    </location>
</feature>
<evidence type="ECO:0000259" key="15">
    <source>
        <dbReference type="PROSITE" id="PS50110"/>
    </source>
</evidence>
<evidence type="ECO:0000256" key="11">
    <source>
        <dbReference type="ARBA" id="ARBA00023136"/>
    </source>
</evidence>
<dbReference type="InterPro" id="IPR000014">
    <property type="entry name" value="PAS"/>
</dbReference>
<dbReference type="SMART" id="SM00448">
    <property type="entry name" value="REC"/>
    <property type="match status" value="2"/>
</dbReference>
<protein>
    <recommendedName>
        <fullName evidence="3">histidine kinase</fullName>
        <ecNumber evidence="3">2.7.13.3</ecNumber>
    </recommendedName>
</protein>
<dbReference type="InterPro" id="IPR011006">
    <property type="entry name" value="CheY-like_superfamily"/>
</dbReference>
<dbReference type="Gene3D" id="1.10.287.130">
    <property type="match status" value="1"/>
</dbReference>
<dbReference type="Pfam" id="PF13426">
    <property type="entry name" value="PAS_9"/>
    <property type="match status" value="1"/>
</dbReference>
<keyword evidence="4 12" id="KW-0597">Phosphoprotein</keyword>
<dbReference type="Pfam" id="PF08447">
    <property type="entry name" value="PAS_3"/>
    <property type="match status" value="1"/>
</dbReference>
<feature type="transmembrane region" description="Helical" evidence="13">
    <location>
        <begin position="94"/>
        <end position="112"/>
    </location>
</feature>
<dbReference type="Gene3D" id="3.30.565.10">
    <property type="entry name" value="Histidine kinase-like ATPase, C-terminal domain"/>
    <property type="match status" value="1"/>
</dbReference>
<feature type="transmembrane region" description="Helical" evidence="13">
    <location>
        <begin position="6"/>
        <end position="25"/>
    </location>
</feature>
<keyword evidence="7" id="KW-0547">Nucleotide-binding</keyword>
<dbReference type="FunFam" id="1.10.287.130:FF:000004">
    <property type="entry name" value="Ethylene receptor 1"/>
    <property type="match status" value="1"/>
</dbReference>
<evidence type="ECO:0000256" key="3">
    <source>
        <dbReference type="ARBA" id="ARBA00012438"/>
    </source>
</evidence>
<dbReference type="Pfam" id="PF00072">
    <property type="entry name" value="Response_reg"/>
    <property type="match status" value="2"/>
</dbReference>
<dbReference type="InterPro" id="IPR003594">
    <property type="entry name" value="HATPase_dom"/>
</dbReference>
<evidence type="ECO:0000259" key="14">
    <source>
        <dbReference type="PROSITE" id="PS50109"/>
    </source>
</evidence>
<dbReference type="RefSeq" id="WP_200266547.1">
    <property type="nucleotide sequence ID" value="NZ_JAENIJ010000001.1"/>
</dbReference>
<dbReference type="SMART" id="SM00388">
    <property type="entry name" value="HisKA"/>
    <property type="match status" value="1"/>
</dbReference>
<dbReference type="InterPro" id="IPR001789">
    <property type="entry name" value="Sig_transdc_resp-reg_receiver"/>
</dbReference>
<dbReference type="CDD" id="cd16922">
    <property type="entry name" value="HATPase_EvgS-ArcB-TorS-like"/>
    <property type="match status" value="1"/>
</dbReference>
<feature type="transmembrane region" description="Helical" evidence="13">
    <location>
        <begin position="118"/>
        <end position="137"/>
    </location>
</feature>
<dbReference type="InterPro" id="IPR013656">
    <property type="entry name" value="PAS_4"/>
</dbReference>
<name>A0A934VUV4_9BACT</name>
<dbReference type="NCBIfam" id="TIGR00229">
    <property type="entry name" value="sensory_box"/>
    <property type="match status" value="2"/>
</dbReference>
<dbReference type="InterPro" id="IPR005467">
    <property type="entry name" value="His_kinase_dom"/>
</dbReference>
<dbReference type="GO" id="GO:0016020">
    <property type="term" value="C:membrane"/>
    <property type="evidence" value="ECO:0007669"/>
    <property type="project" value="UniProtKB-SubCell"/>
</dbReference>
<dbReference type="InterPro" id="IPR004358">
    <property type="entry name" value="Sig_transdc_His_kin-like_C"/>
</dbReference>
<comment type="caution">
    <text evidence="18">The sequence shown here is derived from an EMBL/GenBank/DDBJ whole genome shotgun (WGS) entry which is preliminary data.</text>
</comment>
<evidence type="ECO:0000259" key="17">
    <source>
        <dbReference type="PROSITE" id="PS50113"/>
    </source>
</evidence>
<feature type="transmembrane region" description="Helical" evidence="13">
    <location>
        <begin position="60"/>
        <end position="82"/>
    </location>
</feature>
<dbReference type="EC" id="2.7.13.3" evidence="3"/>
<dbReference type="Pfam" id="PF00512">
    <property type="entry name" value="HisKA"/>
    <property type="match status" value="1"/>
</dbReference>
<dbReference type="Pfam" id="PF01590">
    <property type="entry name" value="GAF"/>
    <property type="match status" value="1"/>
</dbReference>
<dbReference type="SUPFAM" id="SSF52172">
    <property type="entry name" value="CheY-like"/>
    <property type="match status" value="2"/>
</dbReference>
<dbReference type="InterPro" id="IPR003018">
    <property type="entry name" value="GAF"/>
</dbReference>
<sequence length="1520" mass="167351">MDYLVFMLGLFLLSAAAGAIMVYFQPQRLNRWLWLALAFSALGIQTWSGLLTFASGADRSSIIVLNALYGAVFCASLVRFALGGSLKKRKLLRLCRFLAVSLSFVAFFILGVKMLHSAAFLISSSLLAFAAGWRIPGWRQQNAPNPPKFITRLSVAVILSLIPVICMLPETVETAYDIYGKGQSSTRTAMILALTGAAAGSLWIAFLLWKPVVEPVNLELSANLRRRKRIGTTIIMTAAIITVTNGAWLAYWLGNQAQQEQVDTLISAINLGATTLESNLIPAIEGNPDETRSEAYLTLRSRLVNIHQALPKTRFVYLVGMRHDRLVFLVDAESPTSREFSPPGSPLNADPQKWLNTLGGNSFFGGPNSDEWGVWFTATLPIYAPGKRQAVAALGVDYPASEWLRPYAARRLAAMGVTVSVASLLLALFLLHLASISHTSRVDQLSERLTDAMKAAEFDTWEWFPKTLRLGMGERISTMLGWSNSLSLNPLRQIWRRVHPEDRRLLLNLLRSKPDEKSISSEAEIRLKDSQGRWLWFMLRGRVVNEDHQSGESRVVGTILNIDESHRSRIEIDKQRRFALHVMESVPNGLAVVSSDGFVAYANAAFIRMSKRSESQLIGMPLRALMAMPGTATGGRAGFEATLQCPDGTDVAVQAFQAPLEESGKEAGFILAVVDLTNIKDTELALRRSRAEADRLAFVAKRTDNAVLITDTQGKIEWANEGFTRMSGYTREEIVGKPEGHLLGRTNASHAALAEAKRKLSAGQGFETETENITKDGRSYLVHIECQPLFDNQGVLTGFMAIKRDITRSRRSATLLEAVASISTSLLSDSFEASMWQHIMEALGHAAMVDQSYLYTIHAHPQTGMPMMRQIAEWKSELRRIKPLPPLHLFDFQASGCLDWYQAWAAGHDIAGVVADFPAHQQKGLKSREIRSLVMVPIFAGDNLWGMLGFNVCTEDRHWEAWEIAIMRSAAANIGLKVVAQGESDALRLARDEANHAAIAAERANKAKSTFLATMSHEIRTPLNAVIGIASLLETTDLNTQQKDYAETILRSSHFLLELINDILDYSRIESGKIELESTPFSMPDLCREVFEVVRVASIGKDIEMICRIDPSIPEFLVGDSGRLRQILVNLLGNAVKFTHAGFVSLMVEGRQSSENHWDIIFNVKDSGIGIATSSMEKLFKPFIQEDSSTTRRFGGSGLGLAISKRLAQLMHGDIHVSSVQGEGSNFTASATLLQAPQLAQSSPANASANSRFSNLRVLIVDDNDLNRRILGEILSLRGIHCQAADSPAEAIAICKKSPSFDLILTDYRMPAMDGAELVNALKAIQDCKNTRFVLLGSDNSYLTEVRDVFDEICSKPVWPTAIHSLLSRLFPDPQATPLALSAKPAAAEPETDRLKGLRVLVAEDNPNNQKVVRLLLRRMGIDPVIVDDGQQAVDAVHANDYDIVFMDIQMPVMDGLEASARIKSDNLPHPPYVIALTANAFHEDRDAAAAAGMDGYLSKPITLAGLRKTLMEITQTTST</sequence>
<accession>A0A934VUV4</accession>
<dbReference type="InterPro" id="IPR003661">
    <property type="entry name" value="HisK_dim/P_dom"/>
</dbReference>
<gene>
    <name evidence="18" type="ORF">JIN85_00625</name>
</gene>
<dbReference type="CDD" id="cd17546">
    <property type="entry name" value="REC_hyHK_CKI1_RcsC-like"/>
    <property type="match status" value="1"/>
</dbReference>
<evidence type="ECO:0000256" key="9">
    <source>
        <dbReference type="ARBA" id="ARBA00022840"/>
    </source>
</evidence>
<organism evidence="18 19">
    <name type="scientific">Luteolibacter pohnpeiensis</name>
    <dbReference type="NCBI Taxonomy" id="454153"/>
    <lineage>
        <taxon>Bacteria</taxon>
        <taxon>Pseudomonadati</taxon>
        <taxon>Verrucomicrobiota</taxon>
        <taxon>Verrucomicrobiia</taxon>
        <taxon>Verrucomicrobiales</taxon>
        <taxon>Verrucomicrobiaceae</taxon>
        <taxon>Luteolibacter</taxon>
    </lineage>
</organism>
<dbReference type="InterPro" id="IPR013655">
    <property type="entry name" value="PAS_fold_3"/>
</dbReference>
<feature type="domain" description="Response regulatory" evidence="15">
    <location>
        <begin position="1257"/>
        <end position="1371"/>
    </location>
</feature>
<feature type="transmembrane region" description="Helical" evidence="13">
    <location>
        <begin position="230"/>
        <end position="253"/>
    </location>
</feature>
<dbReference type="EMBL" id="JAENIJ010000001">
    <property type="protein sequence ID" value="MBK1880894.1"/>
    <property type="molecule type" value="Genomic_DNA"/>
</dbReference>
<keyword evidence="6 13" id="KW-0812">Transmembrane</keyword>
<dbReference type="Gene3D" id="3.40.50.2300">
    <property type="match status" value="2"/>
</dbReference>
<evidence type="ECO:0000256" key="6">
    <source>
        <dbReference type="ARBA" id="ARBA00022692"/>
    </source>
</evidence>
<dbReference type="PANTHER" id="PTHR45339:SF5">
    <property type="entry name" value="HISTIDINE KINASE"/>
    <property type="match status" value="1"/>
</dbReference>
<keyword evidence="10 13" id="KW-1133">Transmembrane helix</keyword>
<feature type="domain" description="Response regulatory" evidence="15">
    <location>
        <begin position="1399"/>
        <end position="1515"/>
    </location>
</feature>
<evidence type="ECO:0000259" key="16">
    <source>
        <dbReference type="PROSITE" id="PS50112"/>
    </source>
</evidence>
<dbReference type="Pfam" id="PF02518">
    <property type="entry name" value="HATPase_c"/>
    <property type="match status" value="1"/>
</dbReference>
<dbReference type="PROSITE" id="PS50110">
    <property type="entry name" value="RESPONSE_REGULATORY"/>
    <property type="match status" value="2"/>
</dbReference>
<dbReference type="SMART" id="SM00387">
    <property type="entry name" value="HATPase_c"/>
    <property type="match status" value="1"/>
</dbReference>
<evidence type="ECO:0000256" key="2">
    <source>
        <dbReference type="ARBA" id="ARBA00004370"/>
    </source>
</evidence>
<evidence type="ECO:0000256" key="10">
    <source>
        <dbReference type="ARBA" id="ARBA00022989"/>
    </source>
</evidence>
<dbReference type="InterPro" id="IPR029016">
    <property type="entry name" value="GAF-like_dom_sf"/>
</dbReference>
<feature type="transmembrane region" description="Helical" evidence="13">
    <location>
        <begin position="188"/>
        <end position="209"/>
    </location>
</feature>
<dbReference type="SUPFAM" id="SSF55874">
    <property type="entry name" value="ATPase domain of HSP90 chaperone/DNA topoisomerase II/histidine kinase"/>
    <property type="match status" value="1"/>
</dbReference>
<evidence type="ECO:0000313" key="19">
    <source>
        <dbReference type="Proteomes" id="UP000603141"/>
    </source>
</evidence>
<comment type="subcellular location">
    <subcellularLocation>
        <location evidence="2">Membrane</location>
    </subcellularLocation>
</comment>
<dbReference type="GO" id="GO:0000155">
    <property type="term" value="F:phosphorelay sensor kinase activity"/>
    <property type="evidence" value="ECO:0007669"/>
    <property type="project" value="InterPro"/>
</dbReference>
<evidence type="ECO:0000313" key="18">
    <source>
        <dbReference type="EMBL" id="MBK1880894.1"/>
    </source>
</evidence>
<comment type="catalytic activity">
    <reaction evidence="1">
        <text>ATP + protein L-histidine = ADP + protein N-phospho-L-histidine.</text>
        <dbReference type="EC" id="2.7.13.3"/>
    </reaction>
</comment>
<dbReference type="GO" id="GO:0005524">
    <property type="term" value="F:ATP binding"/>
    <property type="evidence" value="ECO:0007669"/>
    <property type="project" value="UniProtKB-KW"/>
</dbReference>
<dbReference type="Gene3D" id="3.30.450.40">
    <property type="match status" value="1"/>
</dbReference>
<dbReference type="PROSITE" id="PS50109">
    <property type="entry name" value="HIS_KIN"/>
    <property type="match status" value="1"/>
</dbReference>
<dbReference type="PRINTS" id="PR00344">
    <property type="entry name" value="BCTRLSENSOR"/>
</dbReference>
<keyword evidence="8" id="KW-0418">Kinase</keyword>
<dbReference type="SUPFAM" id="SSF55781">
    <property type="entry name" value="GAF domain-like"/>
    <property type="match status" value="1"/>
</dbReference>
<dbReference type="InterPro" id="IPR001610">
    <property type="entry name" value="PAC"/>
</dbReference>
<feature type="transmembrane region" description="Helical" evidence="13">
    <location>
        <begin position="149"/>
        <end position="168"/>
    </location>
</feature>
<reference evidence="18" key="1">
    <citation type="submission" date="2021-01" db="EMBL/GenBank/DDBJ databases">
        <title>Modified the classification status of verrucomicrobia.</title>
        <authorList>
            <person name="Feng X."/>
        </authorList>
    </citation>
    <scope>NUCLEOTIDE SEQUENCE</scope>
    <source>
        <strain evidence="18">KCTC 22041</strain>
    </source>
</reference>
<dbReference type="Proteomes" id="UP000603141">
    <property type="component" value="Unassembled WGS sequence"/>
</dbReference>
<keyword evidence="5" id="KW-0808">Transferase</keyword>
<dbReference type="SUPFAM" id="SSF55785">
    <property type="entry name" value="PYP-like sensor domain (PAS domain)"/>
    <property type="match status" value="3"/>
</dbReference>
<dbReference type="InterPro" id="IPR035965">
    <property type="entry name" value="PAS-like_dom_sf"/>
</dbReference>
<feature type="domain" description="PAS" evidence="16">
    <location>
        <begin position="575"/>
        <end position="619"/>
    </location>
</feature>
<feature type="domain" description="PAC" evidence="17">
    <location>
        <begin position="637"/>
        <end position="688"/>
    </location>
</feature>
<dbReference type="SUPFAM" id="SSF47384">
    <property type="entry name" value="Homodimeric domain of signal transducing histidine kinase"/>
    <property type="match status" value="1"/>
</dbReference>
<dbReference type="Gene3D" id="3.30.450.20">
    <property type="entry name" value="PAS domain"/>
    <property type="match status" value="3"/>
</dbReference>
<dbReference type="Pfam" id="PF08448">
    <property type="entry name" value="PAS_4"/>
    <property type="match status" value="1"/>
</dbReference>
<feature type="domain" description="PAC" evidence="17">
    <location>
        <begin position="766"/>
        <end position="818"/>
    </location>
</feature>
<dbReference type="CDD" id="cd00082">
    <property type="entry name" value="HisKA"/>
    <property type="match status" value="1"/>
</dbReference>
<evidence type="ECO:0000256" key="8">
    <source>
        <dbReference type="ARBA" id="ARBA00022777"/>
    </source>
</evidence>
<evidence type="ECO:0000256" key="12">
    <source>
        <dbReference type="PROSITE-ProRule" id="PRU00169"/>
    </source>
</evidence>
<keyword evidence="19" id="KW-1185">Reference proteome</keyword>
<dbReference type="FunFam" id="3.30.565.10:FF:000010">
    <property type="entry name" value="Sensor histidine kinase RcsC"/>
    <property type="match status" value="1"/>
</dbReference>
<evidence type="ECO:0000256" key="13">
    <source>
        <dbReference type="SAM" id="Phobius"/>
    </source>
</evidence>
<dbReference type="InterPro" id="IPR036890">
    <property type="entry name" value="HATPase_C_sf"/>
</dbReference>
<dbReference type="InterPro" id="IPR036097">
    <property type="entry name" value="HisK_dim/P_sf"/>
</dbReference>
<dbReference type="CDD" id="cd00130">
    <property type="entry name" value="PAS"/>
    <property type="match status" value="2"/>
</dbReference>
<evidence type="ECO:0000256" key="1">
    <source>
        <dbReference type="ARBA" id="ARBA00000085"/>
    </source>
</evidence>
<feature type="modified residue" description="4-aspartylphosphate" evidence="12">
    <location>
        <position position="1448"/>
    </location>
</feature>
<dbReference type="PROSITE" id="PS50113">
    <property type="entry name" value="PAC"/>
    <property type="match status" value="2"/>
</dbReference>
<evidence type="ECO:0000256" key="4">
    <source>
        <dbReference type="ARBA" id="ARBA00022553"/>
    </source>
</evidence>